<gene>
    <name evidence="3" type="ORF">P2G67_15385</name>
</gene>
<protein>
    <submittedName>
        <fullName evidence="3">Pitrilysin family protein</fullName>
    </submittedName>
</protein>
<proteinExistence type="predicted"/>
<keyword evidence="4" id="KW-1185">Reference proteome</keyword>
<accession>A0ABT5YT24</accession>
<dbReference type="EMBL" id="JARHUD010000012">
    <property type="protein sequence ID" value="MDF2097359.1"/>
    <property type="molecule type" value="Genomic_DNA"/>
</dbReference>
<dbReference type="Pfam" id="PF05193">
    <property type="entry name" value="Peptidase_M16_C"/>
    <property type="match status" value="1"/>
</dbReference>
<evidence type="ECO:0000313" key="3">
    <source>
        <dbReference type="EMBL" id="MDF2097359.1"/>
    </source>
</evidence>
<reference evidence="3 4" key="1">
    <citation type="submission" date="2023-03" db="EMBL/GenBank/DDBJ databases">
        <title>Fodinicurvata sp. CAU 1616 isolated from sea sendiment.</title>
        <authorList>
            <person name="Kim W."/>
        </authorList>
    </citation>
    <scope>NUCLEOTIDE SEQUENCE [LARGE SCALE GENOMIC DNA]</scope>
    <source>
        <strain evidence="3 4">CAU 1616</strain>
    </source>
</reference>
<keyword evidence="1" id="KW-0732">Signal</keyword>
<evidence type="ECO:0000259" key="2">
    <source>
        <dbReference type="Pfam" id="PF05193"/>
    </source>
</evidence>
<dbReference type="InterPro" id="IPR011249">
    <property type="entry name" value="Metalloenz_LuxS/M16"/>
</dbReference>
<dbReference type="InterPro" id="IPR050361">
    <property type="entry name" value="MPP/UQCRC_Complex"/>
</dbReference>
<feature type="domain" description="Peptidase M16 C-terminal" evidence="2">
    <location>
        <begin position="195"/>
        <end position="369"/>
    </location>
</feature>
<sequence>MRFQRFATPLFLLALTLAALMPARAGQALEPERVVSPGGIEAWLIEDESNPLMALSFAFRGGAAEQPDGLEGVAALATSLLTEGAGNYDSEAFQEELADRSIELSFSASQDRLGGSLLTLTRQREEAFRLLRLAMTEPRFDLPAVERLRQQYQVVQARRAQDPNTMASRAFFRLLFDDHPYARPSEGTPESLAAIEIEDLRSFIAEQFARDRLYVAAAGDIDPENLGRLLDETFGPLPEEGAPPKAEAITPDPEGGLLVVERDQPQSNVVLGQGGIARENPDFITAALVNRILGGGGFSSRLFNEVREKRGLAYGVNTSLAALDKAPLLVGNVSSDNARVGEAIGLIRAEWQRMADEGPSEEELRLAKDYLLGSFALGLSSSPRIADTLLGLQLDDLGLDYMERRRELIEAVTPEDAKRVAAELLDSEALTLVVVGKPEGLVSTRSLPE</sequence>
<feature type="chain" id="PRO_5046508240" evidence="1">
    <location>
        <begin position="26"/>
        <end position="449"/>
    </location>
</feature>
<dbReference type="InterPro" id="IPR007863">
    <property type="entry name" value="Peptidase_M16_C"/>
</dbReference>
<dbReference type="PANTHER" id="PTHR11851:SF224">
    <property type="entry name" value="PROCESSING PROTEASE"/>
    <property type="match status" value="1"/>
</dbReference>
<evidence type="ECO:0000256" key="1">
    <source>
        <dbReference type="SAM" id="SignalP"/>
    </source>
</evidence>
<dbReference type="SUPFAM" id="SSF63411">
    <property type="entry name" value="LuxS/MPP-like metallohydrolase"/>
    <property type="match status" value="2"/>
</dbReference>
<name>A0ABT5YT24_9PROT</name>
<dbReference type="Proteomes" id="UP001215503">
    <property type="component" value="Unassembled WGS sequence"/>
</dbReference>
<feature type="signal peptide" evidence="1">
    <location>
        <begin position="1"/>
        <end position="25"/>
    </location>
</feature>
<dbReference type="RefSeq" id="WP_275824143.1">
    <property type="nucleotide sequence ID" value="NZ_JARHUD010000012.1"/>
</dbReference>
<dbReference type="Gene3D" id="3.30.830.10">
    <property type="entry name" value="Metalloenzyme, LuxS/M16 peptidase-like"/>
    <property type="match status" value="2"/>
</dbReference>
<comment type="caution">
    <text evidence="3">The sequence shown here is derived from an EMBL/GenBank/DDBJ whole genome shotgun (WGS) entry which is preliminary data.</text>
</comment>
<evidence type="ECO:0000313" key="4">
    <source>
        <dbReference type="Proteomes" id="UP001215503"/>
    </source>
</evidence>
<dbReference type="PANTHER" id="PTHR11851">
    <property type="entry name" value="METALLOPROTEASE"/>
    <property type="match status" value="1"/>
</dbReference>
<organism evidence="3 4">
    <name type="scientific">Aquibaculum arenosum</name>
    <dbReference type="NCBI Taxonomy" id="3032591"/>
    <lineage>
        <taxon>Bacteria</taxon>
        <taxon>Pseudomonadati</taxon>
        <taxon>Pseudomonadota</taxon>
        <taxon>Alphaproteobacteria</taxon>
        <taxon>Rhodospirillales</taxon>
        <taxon>Rhodovibrionaceae</taxon>
        <taxon>Aquibaculum</taxon>
    </lineage>
</organism>